<keyword evidence="1" id="KW-0269">Exonuclease</keyword>
<keyword evidence="1" id="KW-0255">Endonuclease</keyword>
<feature type="non-terminal residue" evidence="1">
    <location>
        <position position="1"/>
    </location>
</feature>
<comment type="caution">
    <text evidence="1">The sequence shown here is derived from an EMBL/GenBank/DDBJ whole genome shotgun (WGS) entry which is preliminary data.</text>
</comment>
<evidence type="ECO:0000313" key="1">
    <source>
        <dbReference type="EMBL" id="MCI79573.1"/>
    </source>
</evidence>
<sequence>VARMRGLSDHCPLVLSANEEDWGPRPSRMLKCWKDIPGYKL</sequence>
<dbReference type="GO" id="GO:0004519">
    <property type="term" value="F:endonuclease activity"/>
    <property type="evidence" value="ECO:0007669"/>
    <property type="project" value="UniProtKB-KW"/>
</dbReference>
<reference evidence="1 2" key="1">
    <citation type="journal article" date="2018" name="Front. Plant Sci.">
        <title>Red Clover (Trifolium pratense) and Zigzag Clover (T. medium) - A Picture of Genomic Similarities and Differences.</title>
        <authorList>
            <person name="Dluhosova J."/>
            <person name="Istvanek J."/>
            <person name="Nedelnik J."/>
            <person name="Repkova J."/>
        </authorList>
    </citation>
    <scope>NUCLEOTIDE SEQUENCE [LARGE SCALE GENOMIC DNA]</scope>
    <source>
        <strain evidence="2">cv. 10/8</strain>
        <tissue evidence="1">Leaf</tissue>
    </source>
</reference>
<protein>
    <submittedName>
        <fullName evidence="1">Endonuclease/exonuclease/phosphatase family protein</fullName>
    </submittedName>
</protein>
<evidence type="ECO:0000313" key="2">
    <source>
        <dbReference type="Proteomes" id="UP000265520"/>
    </source>
</evidence>
<accession>A0A392UWJ4</accession>
<proteinExistence type="predicted"/>
<keyword evidence="2" id="KW-1185">Reference proteome</keyword>
<keyword evidence="1" id="KW-0378">Hydrolase</keyword>
<dbReference type="AlphaFoldDB" id="A0A392UWJ4"/>
<dbReference type="Proteomes" id="UP000265520">
    <property type="component" value="Unassembled WGS sequence"/>
</dbReference>
<keyword evidence="1" id="KW-0540">Nuclease</keyword>
<organism evidence="1 2">
    <name type="scientific">Trifolium medium</name>
    <dbReference type="NCBI Taxonomy" id="97028"/>
    <lineage>
        <taxon>Eukaryota</taxon>
        <taxon>Viridiplantae</taxon>
        <taxon>Streptophyta</taxon>
        <taxon>Embryophyta</taxon>
        <taxon>Tracheophyta</taxon>
        <taxon>Spermatophyta</taxon>
        <taxon>Magnoliopsida</taxon>
        <taxon>eudicotyledons</taxon>
        <taxon>Gunneridae</taxon>
        <taxon>Pentapetalae</taxon>
        <taxon>rosids</taxon>
        <taxon>fabids</taxon>
        <taxon>Fabales</taxon>
        <taxon>Fabaceae</taxon>
        <taxon>Papilionoideae</taxon>
        <taxon>50 kb inversion clade</taxon>
        <taxon>NPAAA clade</taxon>
        <taxon>Hologalegina</taxon>
        <taxon>IRL clade</taxon>
        <taxon>Trifolieae</taxon>
        <taxon>Trifolium</taxon>
    </lineage>
</organism>
<dbReference type="EMBL" id="LXQA010976704">
    <property type="protein sequence ID" value="MCI79573.1"/>
    <property type="molecule type" value="Genomic_DNA"/>
</dbReference>
<feature type="non-terminal residue" evidence="1">
    <location>
        <position position="41"/>
    </location>
</feature>
<name>A0A392UWJ4_9FABA</name>
<dbReference type="GO" id="GO:0004527">
    <property type="term" value="F:exonuclease activity"/>
    <property type="evidence" value="ECO:0007669"/>
    <property type="project" value="UniProtKB-KW"/>
</dbReference>